<dbReference type="CTD" id="20216567"/>
<evidence type="ECO:0000256" key="1">
    <source>
        <dbReference type="ARBA" id="ARBA00022614"/>
    </source>
</evidence>
<dbReference type="EMBL" id="AMQM01006524">
    <property type="status" value="NOT_ANNOTATED_CDS"/>
    <property type="molecule type" value="Genomic_DNA"/>
</dbReference>
<dbReference type="Pfam" id="PF13855">
    <property type="entry name" value="LRR_8"/>
    <property type="match status" value="2"/>
</dbReference>
<dbReference type="PANTHER" id="PTHR24369">
    <property type="entry name" value="ANTIGEN BSP, PUTATIVE-RELATED"/>
    <property type="match status" value="1"/>
</dbReference>
<proteinExistence type="predicted"/>
<evidence type="ECO:0000313" key="6">
    <source>
        <dbReference type="EnsemblMetazoa" id="HelroP86081"/>
    </source>
</evidence>
<dbReference type="HOGENOM" id="CLU_000288_18_10_1"/>
<dbReference type="PANTHER" id="PTHR24369:SF210">
    <property type="entry name" value="CHAOPTIN-RELATED"/>
    <property type="match status" value="1"/>
</dbReference>
<keyword evidence="1" id="KW-0433">Leucine-rich repeat</keyword>
<reference evidence="6" key="3">
    <citation type="submission" date="2015-06" db="UniProtKB">
        <authorList>
            <consortium name="EnsemblMetazoa"/>
        </authorList>
    </citation>
    <scope>IDENTIFICATION</scope>
</reference>
<dbReference type="AlphaFoldDB" id="T1G670"/>
<accession>T1G670</accession>
<dbReference type="KEGG" id="hro:HELRODRAFT_86081"/>
<reference evidence="7" key="1">
    <citation type="submission" date="2012-12" db="EMBL/GenBank/DDBJ databases">
        <authorList>
            <person name="Hellsten U."/>
            <person name="Grimwood J."/>
            <person name="Chapman J.A."/>
            <person name="Shapiro H."/>
            <person name="Aerts A."/>
            <person name="Otillar R.P."/>
            <person name="Terry A.Y."/>
            <person name="Boore J.L."/>
            <person name="Simakov O."/>
            <person name="Marletaz F."/>
            <person name="Cho S.-J."/>
            <person name="Edsinger-Gonzales E."/>
            <person name="Havlak P."/>
            <person name="Kuo D.-H."/>
            <person name="Larsson T."/>
            <person name="Lv J."/>
            <person name="Arendt D."/>
            <person name="Savage R."/>
            <person name="Osoegawa K."/>
            <person name="de Jong P."/>
            <person name="Lindberg D.R."/>
            <person name="Seaver E.C."/>
            <person name="Weisblat D.A."/>
            <person name="Putnam N.H."/>
            <person name="Grigoriev I.V."/>
            <person name="Rokhsar D.S."/>
        </authorList>
    </citation>
    <scope>NUCLEOTIDE SEQUENCE</scope>
</reference>
<evidence type="ECO:0000313" key="7">
    <source>
        <dbReference type="Proteomes" id="UP000015101"/>
    </source>
</evidence>
<evidence type="ECO:0000313" key="5">
    <source>
        <dbReference type="EMBL" id="ESN96850.1"/>
    </source>
</evidence>
<dbReference type="OMA" id="VWIDNEG"/>
<dbReference type="InterPro" id="IPR000483">
    <property type="entry name" value="Cys-rich_flank_reg_C"/>
</dbReference>
<dbReference type="STRING" id="6412.T1G670"/>
<dbReference type="InterPro" id="IPR032675">
    <property type="entry name" value="LRR_dom_sf"/>
</dbReference>
<keyword evidence="2" id="KW-0732">Signal</keyword>
<organism evidence="6 7">
    <name type="scientific">Helobdella robusta</name>
    <name type="common">Californian leech</name>
    <dbReference type="NCBI Taxonomy" id="6412"/>
    <lineage>
        <taxon>Eukaryota</taxon>
        <taxon>Metazoa</taxon>
        <taxon>Spiralia</taxon>
        <taxon>Lophotrochozoa</taxon>
        <taxon>Annelida</taxon>
        <taxon>Clitellata</taxon>
        <taxon>Hirudinea</taxon>
        <taxon>Rhynchobdellida</taxon>
        <taxon>Glossiphoniidae</taxon>
        <taxon>Helobdella</taxon>
    </lineage>
</organism>
<evidence type="ECO:0000259" key="4">
    <source>
        <dbReference type="SMART" id="SM00082"/>
    </source>
</evidence>
<dbReference type="Proteomes" id="UP000015101">
    <property type="component" value="Unassembled WGS sequence"/>
</dbReference>
<dbReference type="OrthoDB" id="6287768at2759"/>
<dbReference type="SUPFAM" id="SSF52058">
    <property type="entry name" value="L domain-like"/>
    <property type="match status" value="1"/>
</dbReference>
<keyword evidence="3" id="KW-0677">Repeat</keyword>
<dbReference type="EnsemblMetazoa" id="HelroT86081">
    <property type="protein sequence ID" value="HelroP86081"/>
    <property type="gene ID" value="HelroG86081"/>
</dbReference>
<dbReference type="EMBL" id="KB097487">
    <property type="protein sequence ID" value="ESN96850.1"/>
    <property type="molecule type" value="Genomic_DNA"/>
</dbReference>
<dbReference type="InterPro" id="IPR050541">
    <property type="entry name" value="LRR_TM_domain-containing"/>
</dbReference>
<dbReference type="InterPro" id="IPR001611">
    <property type="entry name" value="Leu-rich_rpt"/>
</dbReference>
<keyword evidence="7" id="KW-1185">Reference proteome</keyword>
<dbReference type="eggNOG" id="KOG0619">
    <property type="taxonomic scope" value="Eukaryota"/>
</dbReference>
<dbReference type="GeneID" id="20216567"/>
<reference evidence="5 7" key="2">
    <citation type="journal article" date="2013" name="Nature">
        <title>Insights into bilaterian evolution from three spiralian genomes.</title>
        <authorList>
            <person name="Simakov O."/>
            <person name="Marletaz F."/>
            <person name="Cho S.J."/>
            <person name="Edsinger-Gonzales E."/>
            <person name="Havlak P."/>
            <person name="Hellsten U."/>
            <person name="Kuo D.H."/>
            <person name="Larsson T."/>
            <person name="Lv J."/>
            <person name="Arendt D."/>
            <person name="Savage R."/>
            <person name="Osoegawa K."/>
            <person name="de Jong P."/>
            <person name="Grimwood J."/>
            <person name="Chapman J.A."/>
            <person name="Shapiro H."/>
            <person name="Aerts A."/>
            <person name="Otillar R.P."/>
            <person name="Terry A.Y."/>
            <person name="Boore J.L."/>
            <person name="Grigoriev I.V."/>
            <person name="Lindberg D.R."/>
            <person name="Seaver E.C."/>
            <person name="Weisblat D.A."/>
            <person name="Putnam N.H."/>
            <person name="Rokhsar D.S."/>
        </authorList>
    </citation>
    <scope>NUCLEOTIDE SEQUENCE</scope>
</reference>
<dbReference type="SMART" id="SM00369">
    <property type="entry name" value="LRR_TYP"/>
    <property type="match status" value="6"/>
</dbReference>
<dbReference type="InterPro" id="IPR003591">
    <property type="entry name" value="Leu-rich_rpt_typical-subtyp"/>
</dbReference>
<feature type="domain" description="LRRCT" evidence="4">
    <location>
        <begin position="194"/>
        <end position="248"/>
    </location>
</feature>
<name>T1G670_HELRO</name>
<dbReference type="SMART" id="SM00082">
    <property type="entry name" value="LRRCT"/>
    <property type="match status" value="1"/>
</dbReference>
<evidence type="ECO:0000256" key="2">
    <source>
        <dbReference type="ARBA" id="ARBA00022729"/>
    </source>
</evidence>
<evidence type="ECO:0000256" key="3">
    <source>
        <dbReference type="ARBA" id="ARBA00022737"/>
    </source>
</evidence>
<gene>
    <name evidence="6" type="primary">20216567</name>
    <name evidence="5" type="ORF">HELRODRAFT_86081</name>
</gene>
<dbReference type="Gene3D" id="3.80.10.10">
    <property type="entry name" value="Ribonuclease Inhibitor"/>
    <property type="match status" value="2"/>
</dbReference>
<sequence>MSFVAHCASYCKVSTIKNMAAANCNNRSLRSVPNTLRDDLKIFDISYNHISRITSDSFKLYPLLHELRMTYNKIKFIEKNAFNGLAFLSILDLSNNELKDVPYDCLALLKSLSELKLDGNPIKLINPNFLELLQNLTELSLENCSLTHLEVDFFKNFNRLKSLNLAGNKLVTLNKDILPYLTKSEISFLKLNRNMWKCDCEMKWLRAWLVAAPTVWIDNEGGPTCQTGVQQVINRHWRDLKAEQFVCPLTIIAVGWLRDFLKFLSVNYVL</sequence>
<protein>
    <recommendedName>
        <fullName evidence="4">LRRCT domain-containing protein</fullName>
    </recommendedName>
</protein>
<dbReference type="InParanoid" id="T1G670"/>
<dbReference type="RefSeq" id="XP_009024947.1">
    <property type="nucleotide sequence ID" value="XM_009026699.1"/>
</dbReference>